<dbReference type="EMBL" id="CAJRAF010000001">
    <property type="protein sequence ID" value="CAG4988180.1"/>
    <property type="molecule type" value="Genomic_DNA"/>
</dbReference>
<dbReference type="RefSeq" id="WP_215236855.1">
    <property type="nucleotide sequence ID" value="NZ_CAJRAF010000001.1"/>
</dbReference>
<organism evidence="2 3">
    <name type="scientific">Dyadobacter helix</name>
    <dbReference type="NCBI Taxonomy" id="2822344"/>
    <lineage>
        <taxon>Bacteria</taxon>
        <taxon>Pseudomonadati</taxon>
        <taxon>Bacteroidota</taxon>
        <taxon>Cytophagia</taxon>
        <taxon>Cytophagales</taxon>
        <taxon>Spirosomataceae</taxon>
        <taxon>Dyadobacter</taxon>
    </lineage>
</organism>
<feature type="transmembrane region" description="Helical" evidence="1">
    <location>
        <begin position="114"/>
        <end position="132"/>
    </location>
</feature>
<name>A0A916J7L9_9BACT</name>
<dbReference type="PANTHER" id="PTHR31061:SF24">
    <property type="entry name" value="LD22376P"/>
    <property type="match status" value="1"/>
</dbReference>
<evidence type="ECO:0000313" key="2">
    <source>
        <dbReference type="EMBL" id="CAG4988180.1"/>
    </source>
</evidence>
<proteinExistence type="predicted"/>
<feature type="transmembrane region" description="Helical" evidence="1">
    <location>
        <begin position="76"/>
        <end position="94"/>
    </location>
</feature>
<keyword evidence="1" id="KW-0472">Membrane</keyword>
<feature type="transmembrane region" description="Helical" evidence="1">
    <location>
        <begin position="357"/>
        <end position="379"/>
    </location>
</feature>
<dbReference type="AlphaFoldDB" id="A0A916J7L9"/>
<evidence type="ECO:0000256" key="1">
    <source>
        <dbReference type="SAM" id="Phobius"/>
    </source>
</evidence>
<sequence>MLTNTEFNSPEAEIPGRIETPPSKRLLSLDTLRGFDMFWISGGEEIFHVLAKVTGWSWAAVLAYQFTHPDWHGFRAYDLIFPTFLFMAGVSTPFSLGSRLEKGVAPSELIKKVIQRGIILVLLGIIYNNGIFHTEWANMRYPSVLARIGLAGMFAQIIYLYFGWKARWIWFAGLLLGYYAFMMLYPVPGCGAGLLTMECNPASYFDRMILPGRLHVKIHDPEGLISTIPAIATGLMGIFSGELLRTSETLISKNNKVVYLVAAGMTSLLLCLVWDYFFPINKNLWTSSFVLCAGGFSVLLLALFYWIVDVLNYRKWTFFFVVIGMNSIVIYMVGSYIDFGYTAEALFGGILSFLPEGSAKVGEVLAFIGVQWAFMYLLYRNKLFLKV</sequence>
<evidence type="ECO:0000313" key="3">
    <source>
        <dbReference type="Proteomes" id="UP000680038"/>
    </source>
</evidence>
<comment type="caution">
    <text evidence="2">The sequence shown here is derived from an EMBL/GenBank/DDBJ whole genome shotgun (WGS) entry which is preliminary data.</text>
</comment>
<dbReference type="PANTHER" id="PTHR31061">
    <property type="entry name" value="LD22376P"/>
    <property type="match status" value="1"/>
</dbReference>
<keyword evidence="3" id="KW-1185">Reference proteome</keyword>
<protein>
    <recommendedName>
        <fullName evidence="4">DUF5009 domain-containing protein</fullName>
    </recommendedName>
</protein>
<reference evidence="2" key="1">
    <citation type="submission" date="2021-04" db="EMBL/GenBank/DDBJ databases">
        <authorList>
            <person name="Rodrigo-Torres L."/>
            <person name="Arahal R. D."/>
            <person name="Lucena T."/>
        </authorList>
    </citation>
    <scope>NUCLEOTIDE SEQUENCE</scope>
    <source>
        <strain evidence="2">CECT 9275</strain>
    </source>
</reference>
<feature type="transmembrane region" description="Helical" evidence="1">
    <location>
        <begin position="318"/>
        <end position="337"/>
    </location>
</feature>
<accession>A0A916J7L9</accession>
<feature type="transmembrane region" description="Helical" evidence="1">
    <location>
        <begin position="144"/>
        <end position="162"/>
    </location>
</feature>
<evidence type="ECO:0008006" key="4">
    <source>
        <dbReference type="Google" id="ProtNLM"/>
    </source>
</evidence>
<feature type="transmembrane region" description="Helical" evidence="1">
    <location>
        <begin position="284"/>
        <end position="306"/>
    </location>
</feature>
<keyword evidence="1" id="KW-1133">Transmembrane helix</keyword>
<gene>
    <name evidence="2" type="ORF">DYBT9275_00022</name>
</gene>
<dbReference type="Proteomes" id="UP000680038">
    <property type="component" value="Unassembled WGS sequence"/>
</dbReference>
<feature type="transmembrane region" description="Helical" evidence="1">
    <location>
        <begin position="257"/>
        <end position="278"/>
    </location>
</feature>
<feature type="transmembrane region" description="Helical" evidence="1">
    <location>
        <begin position="168"/>
        <end position="187"/>
    </location>
</feature>
<keyword evidence="1" id="KW-0812">Transmembrane</keyword>